<dbReference type="InterPro" id="IPR018159">
    <property type="entry name" value="Spectrin/alpha-actinin"/>
</dbReference>
<organism evidence="5 6">
    <name type="scientific">Rhizophagus irregularis</name>
    <dbReference type="NCBI Taxonomy" id="588596"/>
    <lineage>
        <taxon>Eukaryota</taxon>
        <taxon>Fungi</taxon>
        <taxon>Fungi incertae sedis</taxon>
        <taxon>Mucoromycota</taxon>
        <taxon>Glomeromycotina</taxon>
        <taxon>Glomeromycetes</taxon>
        <taxon>Glomerales</taxon>
        <taxon>Glomeraceae</taxon>
        <taxon>Rhizophagus</taxon>
    </lineage>
</organism>
<dbReference type="Pfam" id="PF02187">
    <property type="entry name" value="GAS2"/>
    <property type="match status" value="1"/>
</dbReference>
<evidence type="ECO:0000259" key="4">
    <source>
        <dbReference type="PROSITE" id="PS51460"/>
    </source>
</evidence>
<feature type="region of interest" description="Disordered" evidence="2">
    <location>
        <begin position="2973"/>
        <end position="3044"/>
    </location>
</feature>
<dbReference type="VEuPathDB" id="FungiDB:RhiirFUN_014901"/>
<protein>
    <recommendedName>
        <fullName evidence="4">GAR domain-containing protein</fullName>
    </recommendedName>
</protein>
<dbReference type="SMART" id="SM00243">
    <property type="entry name" value="GAS2"/>
    <property type="match status" value="1"/>
</dbReference>
<keyword evidence="3" id="KW-1133">Transmembrane helix</keyword>
<feature type="region of interest" description="Disordered" evidence="2">
    <location>
        <begin position="200"/>
        <end position="221"/>
    </location>
</feature>
<feature type="coiled-coil region" evidence="1">
    <location>
        <begin position="787"/>
        <end position="814"/>
    </location>
</feature>
<feature type="coiled-coil region" evidence="1">
    <location>
        <begin position="2023"/>
        <end position="2050"/>
    </location>
</feature>
<feature type="compositionally biased region" description="Pro residues" evidence="2">
    <location>
        <begin position="3027"/>
        <end position="3038"/>
    </location>
</feature>
<feature type="compositionally biased region" description="Basic and acidic residues" evidence="2">
    <location>
        <begin position="200"/>
        <end position="209"/>
    </location>
</feature>
<dbReference type="PANTHER" id="PTHR11915">
    <property type="entry name" value="SPECTRIN/FILAMIN RELATED CYTOSKELETAL PROTEIN"/>
    <property type="match status" value="1"/>
</dbReference>
<dbReference type="SMART" id="SM00150">
    <property type="entry name" value="SPEC"/>
    <property type="match status" value="4"/>
</dbReference>
<proteinExistence type="predicted"/>
<dbReference type="Proteomes" id="UP000684084">
    <property type="component" value="Unassembled WGS sequence"/>
</dbReference>
<comment type="caution">
    <text evidence="5">The sequence shown here is derived from an EMBL/GenBank/DDBJ whole genome shotgun (WGS) entry which is preliminary data.</text>
</comment>
<name>A0A915ZEH2_9GLOM</name>
<feature type="coiled-coil region" evidence="1">
    <location>
        <begin position="1201"/>
        <end position="1228"/>
    </location>
</feature>
<dbReference type="GO" id="GO:0008017">
    <property type="term" value="F:microtubule binding"/>
    <property type="evidence" value="ECO:0007669"/>
    <property type="project" value="InterPro"/>
</dbReference>
<keyword evidence="3" id="KW-0812">Transmembrane</keyword>
<feature type="domain" description="GAR" evidence="4">
    <location>
        <begin position="3054"/>
        <end position="3128"/>
    </location>
</feature>
<dbReference type="EMBL" id="CAGKOT010000032">
    <property type="protein sequence ID" value="CAB5373483.1"/>
    <property type="molecule type" value="Genomic_DNA"/>
</dbReference>
<feature type="transmembrane region" description="Helical" evidence="3">
    <location>
        <begin position="3199"/>
        <end position="3215"/>
    </location>
</feature>
<evidence type="ECO:0000313" key="5">
    <source>
        <dbReference type="EMBL" id="CAB5373483.1"/>
    </source>
</evidence>
<accession>A0A915ZEH2</accession>
<feature type="coiled-coil region" evidence="1">
    <location>
        <begin position="1326"/>
        <end position="1387"/>
    </location>
</feature>
<reference evidence="5" key="1">
    <citation type="submission" date="2020-05" db="EMBL/GenBank/DDBJ databases">
        <authorList>
            <person name="Rincon C."/>
            <person name="Sanders R I."/>
            <person name="Robbins C."/>
            <person name="Chaturvedi A."/>
        </authorList>
    </citation>
    <scope>NUCLEOTIDE SEQUENCE</scope>
    <source>
        <strain evidence="5">CHB12</strain>
    </source>
</reference>
<dbReference type="InterPro" id="IPR003108">
    <property type="entry name" value="GAR_dom"/>
</dbReference>
<keyword evidence="3" id="KW-0472">Membrane</keyword>
<evidence type="ECO:0000256" key="1">
    <source>
        <dbReference type="SAM" id="Coils"/>
    </source>
</evidence>
<dbReference type="OrthoDB" id="10017054at2759"/>
<feature type="compositionally biased region" description="Polar residues" evidence="2">
    <location>
        <begin position="3001"/>
        <end position="3019"/>
    </location>
</feature>
<gene>
    <name evidence="5" type="ORF">CHRIB12_LOCUS14022</name>
</gene>
<feature type="coiled-coil region" evidence="1">
    <location>
        <begin position="1851"/>
        <end position="1878"/>
    </location>
</feature>
<feature type="coiled-coil region" evidence="1">
    <location>
        <begin position="1088"/>
        <end position="1115"/>
    </location>
</feature>
<dbReference type="PROSITE" id="PS51460">
    <property type="entry name" value="GAR"/>
    <property type="match status" value="1"/>
</dbReference>
<evidence type="ECO:0000256" key="3">
    <source>
        <dbReference type="SAM" id="Phobius"/>
    </source>
</evidence>
<evidence type="ECO:0000256" key="2">
    <source>
        <dbReference type="SAM" id="MobiDB-lite"/>
    </source>
</evidence>
<evidence type="ECO:0000313" key="6">
    <source>
        <dbReference type="Proteomes" id="UP000684084"/>
    </source>
</evidence>
<keyword evidence="1" id="KW-0175">Coiled coil</keyword>
<feature type="coiled-coil region" evidence="1">
    <location>
        <begin position="2438"/>
        <end position="2465"/>
    </location>
</feature>
<sequence>MEEETYNPTITVETNEEILQNGVLEEVITVDQEFTEKKEVFHETKNALQKNLEQNTITTDNIGDPLEEYFKNIKNLSSWMNDIVNSTLSSPAFLPLNTTFVTDLDILNSSEEDLSKIELDIISHKQLEYNQLSSFSSSTDSTSFTQIFSTFDSLWKNFNSLIELGKLKLQELKWVLELSSNVERVEVEIKNVEAKLEGVEESRKKRLDDDGGGDNPSPFGSSIIESSSDITVTGMVFSSSLLDEWYTKVVAAEESVQEVDSKVKEVESFLQHERFRSPKDLSDHINIIINNNVPELRSKVASAKQALAHDRRIARWFDAANDADKSINVTLNRLKQLEIPDFINKREWTDEEQNLTSIIDDRINDIKAINSESQKIKSDKIDDLDKKANEIIITIKNSADNEVQTVVDLMTKQLRNLNNRLTKLDNFIELLLSQTTIDRYSVVLKLLSSMESMRNQMTQIRKTLIEHNDADLVMGDVIDVESQITEFESELLNDDSALAKTLKQKHAKLLLTIQNIRVALAENKLQMAAYLSPSSPTSPTSAGSEFDRIRVIVKNNLENFYARLISPPTYMIDAENETEEPERIHGLTCNDDHVAEITERYDKIESELISFERTLWVEFWLKGDPAKKSRDEEVVKLIDGLEKKFAEIKNFMEVRKKDLVTIKEGREFAKGINSIRDQLDIVKGEMRRDDTTTDASLQELDTHMADASELTKSLKTTYSHLLSPESEDKRYKECFDEIVNQYKLVRSWIEEVRVWFREAVRIRGWMRERVDILLNVPKVDPFQEGEAPVTQEQVDEWRKEYEELEREVEKFDSEDVTRLRAHVKGIVGTGNETTTTDMSPADTMTIGITFETLKILDQLLGKLKDREYELDLLSLRVQWEREYGNAMNFWNILIDEINDFVINRGRWKAPVSSEKREDGWFINQNQLPQHDVTSESHKINQKLEDYIQNTIPPTTENFDELFNTSQTPLPEHLIERQENIEERDKDDLEEYYKFANDVLTQRKQVIDYSNETESAFAEAVKLKNELIIEESNPRGGSVEKKFIARVIEINQRIEKSWNSMAEKIIYPHNERHDESENEVIKQAVKSYNETLKVLLAETDEALKNYQRALKFVELADEYKKEADRLENWISKKDDYIMKRKFDVFQEPCKFASQDIDDYVSGNAQIAVDIHNFDEEELKVLHKKVAALITDVKAVGTKCVNTDELENIMKNLDDKLKGLRDDFQTLQSREPDEVDAAKKRLIWEDSLNDSNNFVDATTKESKDFIASKASWNPKTSEDISTHEILSQEYSSLEGKVKDHLSKEIVENKSNYDAFIDASEKLADKDRRNHIEKRQSKLESNVDKLNEHVSFAHDLLEQRAAVVEYMSEATKLDNDATEIKKNLIEAEKNVSKGPSEIDFATHLKDFNQNVTTLWDERGSKLPYPTSPIMDEVKITKNTAIEEAAKKRISSLESAGEELNKLYETYQTSLELQQRANKCLEDSSRLQDWITQRLNILEEKKIDPLAEECPWNESEVQKMQEEHETFLRENTRVDVEDISQVRNDFETLLEDIKKAKCKSVDQKPLREALENINKNFGELQSVSSSRQLNLSVLHSRAKWEDQHGPCTSSIDELTNQINEYISEKARWSPDNANPETDIHQEFTDLKQNVSEFEEKPLTSTKLAYDDMVSSIKSYLSQSPPKHISDRQLNLIKRFDNLTGRVDLSKQVLDQRDAINTYLNQANFVEKEGELLKEQLRSAEENGEVDPGFTDKLATFKDYLNSLKHEFADKIAYPNDSLSTDDVNAPIKKVVDTRMEDLINLSKELDELLKSYQDTMKLSGELDNVISNANQLVDELDNFIFNKASWQTQEDPIDKNAIDSVRENLIAELDDLNKKVAEFDKNTVKSVSDKVDDYGKVMAAKEKDIPEHIEERRKKLNEILNELDVLDKYARDVIDQRKAVMDYMADGAQLEKEADQIQQILLSNEPSSPGGEGSTVSTAVNGFADRVQTLCEDIASRIEYPTCSIQNDENDRMGRTEDSNNLIKEAVNAQNESLKSLSNSLKDLLETHQNVLRRKKMIESYINQADDVASWIQPKLNVLRDILNNETLGKLSKDEIHDLIGEVDGIEAARQAYHSAFSFAKSLANKLIEEMTNEIEQGGDDTEDIKADLETVKAKQETIDALWEELQSDVPKAKNRLDQALQVVDFKEKADEVFNKVNDLSSIMSNTPVEEITNADMKDWQIKLNNLEQAELFSLIKLHDLVQENLKENYGAFNDKESKELENLLREIVNSIGSLKKLMNNKIDDVEAYQSSQIANAYMSRASDLQRWIDDYIATFADVKPKHGIMVGNSKELNKNNFGELTSVYEQFTKELPDRVDQLESIRAEFNEISLKEGIRELQDILKWQSNLDQSWDNLDVSTGEYKSFIDKTANWHYRHGSIYHVENDILGGLEERINSLGSVGYDNLEAEAKELNEKIEKAKLMLEDTKLKANDIIDDPDDLIDLTNRKNFDDHYNEATNRLDELLASFQVALTAANNASLLAAFHAEANRIISNCGEGIAIVKSRHEDLENSGYYALEVDALGAIIRDAIDGYSESEEKLHKYDQQINIDLKNEADKLIEINPETNKNRVVNIFNKVTTALEQFSDTVALERREIELSRRVHAHAKSAHDIKNWISSCKMAVLSIQGGILDQEDEIISLEGKVASFQGVIDQFKDQSHRVLIPETNSAEIDAPQPEETNPKIKDAIQIRTNRVLEDWYGLKDLLAHLRTSLNASKESQEVSRAIKDILVAINQVKERVLNIESFITGEGVPRLPTKDDVEGGELELNEIQAEVDHILGPRIESLDEMINNLTENDSGYVQQRHGIAEALTNLANIIDTKRTQLREAHNLALFGTKADEMNALMSSLLEVVDIATTTMDGSPLSSLDKIELQSRSIELETKYDYYCPKIHQKFDECKRLAEPLKEDWRVEDRLGILKEQWSELIDVANAKKEELKRLLSGQVPKTRHSRSNSQLISARRRGVVSPGVSPSRNPLYRPSTSRNTSKTPTRLTPSPTPGSPGSPRRPPIRLLPHNVNNYVPNPNDQLDVEVARIVNACPVKIKVSMVEGEPGKYMFGEVEPKLCYCRILRSRMVMVRVGGGWAELSKFLVEHANLEQKYIPKARSFVGSDETESTIGGNETSSGPSFHEASIRFIPKGHGLRVEGSTGSGPLALKRMSYARKNQRKIVTILAIIVAIVCYYLSERNTLDDCQMKNMQYLTCT</sequence>